<dbReference type="GO" id="GO:0003700">
    <property type="term" value="F:DNA-binding transcription factor activity"/>
    <property type="evidence" value="ECO:0007669"/>
    <property type="project" value="TreeGrafter"/>
</dbReference>
<accession>A0A6J4MCA9</accession>
<evidence type="ECO:0000313" key="7">
    <source>
        <dbReference type="EMBL" id="CAA9355317.1"/>
    </source>
</evidence>
<dbReference type="InterPro" id="IPR050109">
    <property type="entry name" value="HTH-type_TetR-like_transc_reg"/>
</dbReference>
<dbReference type="Pfam" id="PF17932">
    <property type="entry name" value="TetR_C_24"/>
    <property type="match status" value="1"/>
</dbReference>
<reference evidence="7" key="1">
    <citation type="submission" date="2020-02" db="EMBL/GenBank/DDBJ databases">
        <authorList>
            <person name="Meier V. D."/>
        </authorList>
    </citation>
    <scope>NUCLEOTIDE SEQUENCE</scope>
    <source>
        <strain evidence="7">AVDCRST_MAG36</strain>
    </source>
</reference>
<evidence type="ECO:0000259" key="6">
    <source>
        <dbReference type="PROSITE" id="PS50977"/>
    </source>
</evidence>
<dbReference type="InterPro" id="IPR041490">
    <property type="entry name" value="KstR2_TetR_C"/>
</dbReference>
<dbReference type="InterPro" id="IPR001647">
    <property type="entry name" value="HTH_TetR"/>
</dbReference>
<dbReference type="Gene3D" id="1.10.10.60">
    <property type="entry name" value="Homeodomain-like"/>
    <property type="match status" value="1"/>
</dbReference>
<dbReference type="AlphaFoldDB" id="A0A6J4MCA9"/>
<evidence type="ECO:0000256" key="4">
    <source>
        <dbReference type="PROSITE-ProRule" id="PRU00335"/>
    </source>
</evidence>
<name>A0A6J4MCA9_9ACTN</name>
<evidence type="ECO:0000256" key="2">
    <source>
        <dbReference type="ARBA" id="ARBA00023125"/>
    </source>
</evidence>
<dbReference type="PANTHER" id="PTHR30055">
    <property type="entry name" value="HTH-TYPE TRANSCRIPTIONAL REGULATOR RUTR"/>
    <property type="match status" value="1"/>
</dbReference>
<dbReference type="Gene3D" id="1.10.357.10">
    <property type="entry name" value="Tetracycline Repressor, domain 2"/>
    <property type="match status" value="1"/>
</dbReference>
<evidence type="ECO:0000256" key="5">
    <source>
        <dbReference type="SAM" id="MobiDB-lite"/>
    </source>
</evidence>
<evidence type="ECO:0000256" key="1">
    <source>
        <dbReference type="ARBA" id="ARBA00023015"/>
    </source>
</evidence>
<gene>
    <name evidence="7" type="ORF">AVDCRST_MAG36-2247</name>
</gene>
<feature type="region of interest" description="Disordered" evidence="5">
    <location>
        <begin position="1"/>
        <end position="26"/>
    </location>
</feature>
<dbReference type="PANTHER" id="PTHR30055:SF234">
    <property type="entry name" value="HTH-TYPE TRANSCRIPTIONAL REGULATOR BETI"/>
    <property type="match status" value="1"/>
</dbReference>
<keyword evidence="3" id="KW-0804">Transcription</keyword>
<dbReference type="Pfam" id="PF00440">
    <property type="entry name" value="TetR_N"/>
    <property type="match status" value="1"/>
</dbReference>
<feature type="DNA-binding region" description="H-T-H motif" evidence="4">
    <location>
        <begin position="47"/>
        <end position="66"/>
    </location>
</feature>
<sequence length="227" mass="24098">MTSGAAPQQAAPPADERPRRGRPGYDQQTVLRRAVEVFNRQGYDATSMSDLAAELGLSKSALYHHHPSKGSLLQQALDEALDALEQTLDAAEADPGASAYHRLRAAVRGSVAVLVAHLPTVTLLLRVRGNSPVEVAALRRRRAVDDRLADLVGRAVQEGSVRSDLPPDLTSRLLFGTVNSLAEWVRPDGRHDADALADAVTAVVFDGLTVPAPGSRPDRSPGPGQAS</sequence>
<dbReference type="GO" id="GO:0000976">
    <property type="term" value="F:transcription cis-regulatory region binding"/>
    <property type="evidence" value="ECO:0007669"/>
    <property type="project" value="TreeGrafter"/>
</dbReference>
<dbReference type="PROSITE" id="PS50977">
    <property type="entry name" value="HTH_TETR_2"/>
    <property type="match status" value="1"/>
</dbReference>
<dbReference type="InterPro" id="IPR036271">
    <property type="entry name" value="Tet_transcr_reg_TetR-rel_C_sf"/>
</dbReference>
<feature type="domain" description="HTH tetR-type" evidence="6">
    <location>
        <begin position="24"/>
        <end position="84"/>
    </location>
</feature>
<organism evidence="7">
    <name type="scientific">uncultured Nocardioidaceae bacterium</name>
    <dbReference type="NCBI Taxonomy" id="253824"/>
    <lineage>
        <taxon>Bacteria</taxon>
        <taxon>Bacillati</taxon>
        <taxon>Actinomycetota</taxon>
        <taxon>Actinomycetes</taxon>
        <taxon>Propionibacteriales</taxon>
        <taxon>Nocardioidaceae</taxon>
        <taxon>environmental samples</taxon>
    </lineage>
</organism>
<dbReference type="PRINTS" id="PR00455">
    <property type="entry name" value="HTHTETR"/>
</dbReference>
<dbReference type="EMBL" id="CADCUH010000153">
    <property type="protein sequence ID" value="CAA9355317.1"/>
    <property type="molecule type" value="Genomic_DNA"/>
</dbReference>
<dbReference type="SUPFAM" id="SSF46689">
    <property type="entry name" value="Homeodomain-like"/>
    <property type="match status" value="1"/>
</dbReference>
<proteinExistence type="predicted"/>
<dbReference type="InterPro" id="IPR009057">
    <property type="entry name" value="Homeodomain-like_sf"/>
</dbReference>
<protein>
    <submittedName>
        <fullName evidence="7">Transcriptional regulator, AcrR family</fullName>
    </submittedName>
</protein>
<keyword evidence="1" id="KW-0805">Transcription regulation</keyword>
<dbReference type="SUPFAM" id="SSF48498">
    <property type="entry name" value="Tetracyclin repressor-like, C-terminal domain"/>
    <property type="match status" value="1"/>
</dbReference>
<keyword evidence="2 4" id="KW-0238">DNA-binding</keyword>
<evidence type="ECO:0000256" key="3">
    <source>
        <dbReference type="ARBA" id="ARBA00023163"/>
    </source>
</evidence>
<feature type="compositionally biased region" description="Low complexity" evidence="5">
    <location>
        <begin position="1"/>
        <end position="13"/>
    </location>
</feature>